<evidence type="ECO:0000256" key="1">
    <source>
        <dbReference type="SAM" id="SignalP"/>
    </source>
</evidence>
<name>A0A9P0D575_9CUCU</name>
<protein>
    <recommendedName>
        <fullName evidence="2">NAD(P)-binding domain-containing protein</fullName>
    </recommendedName>
</protein>
<keyword evidence="4" id="KW-1185">Reference proteome</keyword>
<dbReference type="InterPro" id="IPR016040">
    <property type="entry name" value="NAD(P)-bd_dom"/>
</dbReference>
<accession>A0A9P0D575</accession>
<feature type="signal peptide" evidence="1">
    <location>
        <begin position="1"/>
        <end position="22"/>
    </location>
</feature>
<gene>
    <name evidence="3" type="ORF">PSYICH_LOCUS11810</name>
</gene>
<sequence length="249" mass="27262">MAFKHFFLCLLLCLGILQIGNSSKLTKGGSHDIKKILVIGATGQAGSRMVKEAVDRGLQVRTFSRNTSKLSEDVKDKVEAVAGDIQNYDDVQKAVKGVDAVIVAISPRSYEDTSKYMAKGVQNVVKAMKAENVEIINVLLSVFTIMPVEEIPPFFRNAIEDQHAMLEALQKSDLKYIASCPPNFITTSFDAYEAKIGGMPGGRNFNGGVNVISLNQLGKYFIDSLSEPRYYGKLVGVRNKVVHKQGVKA</sequence>
<dbReference type="GO" id="GO:0004074">
    <property type="term" value="F:biliverdin reductase [NAD(P)H] activity"/>
    <property type="evidence" value="ECO:0007669"/>
    <property type="project" value="TreeGrafter"/>
</dbReference>
<evidence type="ECO:0000259" key="2">
    <source>
        <dbReference type="Pfam" id="PF13460"/>
    </source>
</evidence>
<reference evidence="3" key="1">
    <citation type="submission" date="2022-01" db="EMBL/GenBank/DDBJ databases">
        <authorList>
            <person name="King R."/>
        </authorList>
    </citation>
    <scope>NUCLEOTIDE SEQUENCE</scope>
</reference>
<dbReference type="OrthoDB" id="6746636at2759"/>
<dbReference type="InterPro" id="IPR051606">
    <property type="entry name" value="Polyketide_Oxido-like"/>
</dbReference>
<dbReference type="PANTHER" id="PTHR43355">
    <property type="entry name" value="FLAVIN REDUCTASE (NADPH)"/>
    <property type="match status" value="1"/>
</dbReference>
<dbReference type="SUPFAM" id="SSF51735">
    <property type="entry name" value="NAD(P)-binding Rossmann-fold domains"/>
    <property type="match status" value="1"/>
</dbReference>
<dbReference type="GO" id="GO:0042602">
    <property type="term" value="F:riboflavin reductase (NADPH) activity"/>
    <property type="evidence" value="ECO:0007669"/>
    <property type="project" value="TreeGrafter"/>
</dbReference>
<evidence type="ECO:0000313" key="3">
    <source>
        <dbReference type="EMBL" id="CAH1112194.1"/>
    </source>
</evidence>
<keyword evidence="1" id="KW-0732">Signal</keyword>
<feature type="chain" id="PRO_5040216604" description="NAD(P)-binding domain-containing protein" evidence="1">
    <location>
        <begin position="23"/>
        <end position="249"/>
    </location>
</feature>
<dbReference type="Pfam" id="PF13460">
    <property type="entry name" value="NAD_binding_10"/>
    <property type="match status" value="1"/>
</dbReference>
<feature type="domain" description="NAD(P)-binding" evidence="2">
    <location>
        <begin position="40"/>
        <end position="228"/>
    </location>
</feature>
<proteinExistence type="predicted"/>
<evidence type="ECO:0000313" key="4">
    <source>
        <dbReference type="Proteomes" id="UP001153636"/>
    </source>
</evidence>
<dbReference type="Gene3D" id="3.40.50.720">
    <property type="entry name" value="NAD(P)-binding Rossmann-like Domain"/>
    <property type="match status" value="1"/>
</dbReference>
<organism evidence="3 4">
    <name type="scientific">Psylliodes chrysocephalus</name>
    <dbReference type="NCBI Taxonomy" id="3402493"/>
    <lineage>
        <taxon>Eukaryota</taxon>
        <taxon>Metazoa</taxon>
        <taxon>Ecdysozoa</taxon>
        <taxon>Arthropoda</taxon>
        <taxon>Hexapoda</taxon>
        <taxon>Insecta</taxon>
        <taxon>Pterygota</taxon>
        <taxon>Neoptera</taxon>
        <taxon>Endopterygota</taxon>
        <taxon>Coleoptera</taxon>
        <taxon>Polyphaga</taxon>
        <taxon>Cucujiformia</taxon>
        <taxon>Chrysomeloidea</taxon>
        <taxon>Chrysomelidae</taxon>
        <taxon>Galerucinae</taxon>
        <taxon>Alticini</taxon>
        <taxon>Psylliodes</taxon>
    </lineage>
</organism>
<dbReference type="AlphaFoldDB" id="A0A9P0D575"/>
<dbReference type="PANTHER" id="PTHR43355:SF2">
    <property type="entry name" value="FLAVIN REDUCTASE (NADPH)"/>
    <property type="match status" value="1"/>
</dbReference>
<dbReference type="EMBL" id="OV651818">
    <property type="protein sequence ID" value="CAH1112194.1"/>
    <property type="molecule type" value="Genomic_DNA"/>
</dbReference>
<dbReference type="Proteomes" id="UP001153636">
    <property type="component" value="Chromosome 6"/>
</dbReference>
<dbReference type="InterPro" id="IPR036291">
    <property type="entry name" value="NAD(P)-bd_dom_sf"/>
</dbReference>